<organism evidence="7 8">
    <name type="scientific">Gordoniibacillus kamchatkensis</name>
    <dbReference type="NCBI Taxonomy" id="1590651"/>
    <lineage>
        <taxon>Bacteria</taxon>
        <taxon>Bacillati</taxon>
        <taxon>Bacillota</taxon>
        <taxon>Bacilli</taxon>
        <taxon>Bacillales</taxon>
        <taxon>Paenibacillaceae</taxon>
        <taxon>Gordoniibacillus</taxon>
    </lineage>
</organism>
<dbReference type="RefSeq" id="WP_041048783.1">
    <property type="nucleotide sequence ID" value="NZ_JXAK01000030.1"/>
</dbReference>
<protein>
    <submittedName>
        <fullName evidence="7">Glucose dehydrogenase</fullName>
    </submittedName>
</protein>
<dbReference type="Pfam" id="PF16912">
    <property type="entry name" value="Glu_dehyd_C"/>
    <property type="match status" value="2"/>
</dbReference>
<feature type="domain" description="Alcohol dehydrogenase-like N-terminal" evidence="5">
    <location>
        <begin position="28"/>
        <end position="143"/>
    </location>
</feature>
<dbReference type="InterPro" id="IPR031640">
    <property type="entry name" value="Glu_dehyd_C"/>
</dbReference>
<gene>
    <name evidence="7" type="ORF">SD70_17270</name>
</gene>
<evidence type="ECO:0000313" key="7">
    <source>
        <dbReference type="EMBL" id="KIL39824.1"/>
    </source>
</evidence>
<name>A0ABR5AFK4_9BACL</name>
<dbReference type="PANTHER" id="PTHR43189:SF2">
    <property type="entry name" value="GLUCOSE 1-DEHYDROGENASE"/>
    <property type="match status" value="1"/>
</dbReference>
<dbReference type="InterPro" id="IPR013154">
    <property type="entry name" value="ADH-like_N"/>
</dbReference>
<keyword evidence="8" id="KW-1185">Reference proteome</keyword>
<keyword evidence="4" id="KW-0560">Oxidoreductase</keyword>
<comment type="caution">
    <text evidence="7">The sequence shown here is derived from an EMBL/GenBank/DDBJ whole genome shotgun (WGS) entry which is preliminary data.</text>
</comment>
<keyword evidence="2" id="KW-0479">Metal-binding</keyword>
<dbReference type="Pfam" id="PF08240">
    <property type="entry name" value="ADH_N"/>
    <property type="match status" value="1"/>
</dbReference>
<evidence type="ECO:0000256" key="1">
    <source>
        <dbReference type="ARBA" id="ARBA00001947"/>
    </source>
</evidence>
<evidence type="ECO:0000256" key="3">
    <source>
        <dbReference type="ARBA" id="ARBA00022833"/>
    </source>
</evidence>
<comment type="cofactor">
    <cofactor evidence="1">
        <name>Zn(2+)</name>
        <dbReference type="ChEBI" id="CHEBI:29105"/>
    </cofactor>
</comment>
<dbReference type="Proteomes" id="UP000031967">
    <property type="component" value="Unassembled WGS sequence"/>
</dbReference>
<feature type="domain" description="Glucose dehydrogenase C-terminal" evidence="6">
    <location>
        <begin position="259"/>
        <end position="377"/>
    </location>
</feature>
<dbReference type="SUPFAM" id="SSF50129">
    <property type="entry name" value="GroES-like"/>
    <property type="match status" value="1"/>
</dbReference>
<reference evidence="7 8" key="1">
    <citation type="submission" date="2014-12" db="EMBL/GenBank/DDBJ databases">
        <title>Draft genome sequence of Paenibacillus kamchatkensis strain B-2647.</title>
        <authorList>
            <person name="Karlyshev A.V."/>
            <person name="Kudryashova E.B."/>
        </authorList>
    </citation>
    <scope>NUCLEOTIDE SEQUENCE [LARGE SCALE GENOMIC DNA]</scope>
    <source>
        <strain evidence="7 8">VKM B-2647</strain>
    </source>
</reference>
<dbReference type="Gene3D" id="3.90.180.10">
    <property type="entry name" value="Medium-chain alcohol dehydrogenases, catalytic domain"/>
    <property type="match status" value="1"/>
</dbReference>
<dbReference type="Gene3D" id="3.40.50.720">
    <property type="entry name" value="NAD(P)-binding Rossmann-like Domain"/>
    <property type="match status" value="1"/>
</dbReference>
<evidence type="ECO:0000259" key="5">
    <source>
        <dbReference type="Pfam" id="PF08240"/>
    </source>
</evidence>
<sequence length="399" mass="42763">MKAVRVLNVQSEPKIAVVDVPEPERRWPGDVKVRVLCIGLDGTDKEILTEHYGMPPQGETDLTNGHESLGVVVEADEAAALAPGDLVTALVRRPCSDPACVNCRNERADYCESGQYTERGIKGRHGYLSEFYVEDARYLVKVPPSCLAYGMLAEPQSIVEKVWDQVQHIQQRLVWEPRTALVLGSGPLGLLAAWTCRCLGLDTYVWSKPPETSLSAELVRAAGAQYKQAGGGSATDGAGGSGSAAGGGSTGLKDYAAQLGGKIDLIFECTGYSPLAFEAIDALGPNGVLALLGVTAGERKLEIPSDRLNEEIVLENKCIIGSVNASRKNFETGLYRLQQMEEKFPGLLARMVTNRLTMDQLPGIDFGGIEIKAVVDIVPPVQWGQLVSEAAGAAYSFSV</sequence>
<dbReference type="PANTHER" id="PTHR43189">
    <property type="entry name" value="ZINC-TYPE ALCOHOL DEHYDROGENASE-LIKE PROTEIN C1198.01-RELATED"/>
    <property type="match status" value="1"/>
</dbReference>
<accession>A0ABR5AFK4</accession>
<evidence type="ECO:0000259" key="6">
    <source>
        <dbReference type="Pfam" id="PF16912"/>
    </source>
</evidence>
<evidence type="ECO:0000313" key="8">
    <source>
        <dbReference type="Proteomes" id="UP000031967"/>
    </source>
</evidence>
<dbReference type="InterPro" id="IPR011032">
    <property type="entry name" value="GroES-like_sf"/>
</dbReference>
<dbReference type="InterPro" id="IPR036291">
    <property type="entry name" value="NAD(P)-bd_dom_sf"/>
</dbReference>
<dbReference type="EMBL" id="JXAK01000030">
    <property type="protein sequence ID" value="KIL39824.1"/>
    <property type="molecule type" value="Genomic_DNA"/>
</dbReference>
<evidence type="ECO:0000256" key="4">
    <source>
        <dbReference type="ARBA" id="ARBA00023002"/>
    </source>
</evidence>
<dbReference type="CDD" id="cd08230">
    <property type="entry name" value="glucose_DH"/>
    <property type="match status" value="1"/>
</dbReference>
<keyword evidence="3" id="KW-0862">Zinc</keyword>
<dbReference type="SUPFAM" id="SSF51735">
    <property type="entry name" value="NAD(P)-binding Rossmann-fold domains"/>
    <property type="match status" value="1"/>
</dbReference>
<feature type="domain" description="Glucose dehydrogenase C-terminal" evidence="6">
    <location>
        <begin position="149"/>
        <end position="228"/>
    </location>
</feature>
<proteinExistence type="predicted"/>
<evidence type="ECO:0000256" key="2">
    <source>
        <dbReference type="ARBA" id="ARBA00022723"/>
    </source>
</evidence>